<dbReference type="FunFam" id="3.40.50.2020:FF:000002">
    <property type="entry name" value="Ribose-phosphate pyrophosphokinase"/>
    <property type="match status" value="1"/>
</dbReference>
<dbReference type="KEGG" id="sman:C12CBH8_01170"/>
<keyword evidence="4 12" id="KW-0545">Nucleotide biosynthesis</keyword>
<comment type="subunit">
    <text evidence="12">Homohexamer.</text>
</comment>
<comment type="catalytic activity">
    <reaction evidence="9 12">
        <text>D-ribose 5-phosphate + ATP = 5-phospho-alpha-D-ribose 1-diphosphate + AMP + H(+)</text>
        <dbReference type="Rhea" id="RHEA:15609"/>
        <dbReference type="ChEBI" id="CHEBI:15378"/>
        <dbReference type="ChEBI" id="CHEBI:30616"/>
        <dbReference type="ChEBI" id="CHEBI:58017"/>
        <dbReference type="ChEBI" id="CHEBI:78346"/>
        <dbReference type="ChEBI" id="CHEBI:456215"/>
        <dbReference type="EC" id="2.7.6.1"/>
    </reaction>
</comment>
<feature type="binding site" evidence="12">
    <location>
        <begin position="41"/>
        <end position="43"/>
    </location>
    <ligand>
        <name>ATP</name>
        <dbReference type="ChEBI" id="CHEBI:30616"/>
    </ligand>
</feature>
<dbReference type="NCBIfam" id="TIGR01251">
    <property type="entry name" value="ribP_PPkin"/>
    <property type="match status" value="1"/>
</dbReference>
<dbReference type="EMBL" id="AP023321">
    <property type="protein sequence ID" value="BCI59478.1"/>
    <property type="molecule type" value="Genomic_DNA"/>
</dbReference>
<evidence type="ECO:0000256" key="2">
    <source>
        <dbReference type="ARBA" id="ARBA00022679"/>
    </source>
</evidence>
<evidence type="ECO:0000256" key="12">
    <source>
        <dbReference type="HAMAP-Rule" id="MF_00583"/>
    </source>
</evidence>
<dbReference type="InterPro" id="IPR029099">
    <property type="entry name" value="Pribosyltran_N"/>
</dbReference>
<dbReference type="InterPro" id="IPR000836">
    <property type="entry name" value="PRTase_dom"/>
</dbReference>
<keyword evidence="7 12" id="KW-0067">ATP-binding</keyword>
<evidence type="ECO:0000256" key="8">
    <source>
        <dbReference type="ARBA" id="ARBA00022842"/>
    </source>
</evidence>
<evidence type="ECO:0000256" key="1">
    <source>
        <dbReference type="ARBA" id="ARBA00004996"/>
    </source>
</evidence>
<evidence type="ECO:0000259" key="13">
    <source>
        <dbReference type="Pfam" id="PF13793"/>
    </source>
</evidence>
<sequence>MSFHGKNIKIFAANASRNIAKSVAEQLGLPLGRSDVSTFSDGEISVSFHESVRGCDVFLVQSTCAPVNDNIMELLIMIDACKRASAGCIAAVIPYFGYARQDRKAKARDPISAKLIADILTAAGADRVLTMDLHAAQIQGFFDIPVDNLNGVPVLVPYFQQLFGAERQDVVIVSPDFGSVTRARAFSQRFGNAPIAIIDKRRPKANVCEVMNIIGDVRGKRVILVDDMIDTAGTLCNAAKAVMEIGGAREVYACATHGVLSGSALERIEDSPLKEVVLLDTIPAKQCSCGKIKYLPVAPVFAEAISRISSNRPVSTMFN</sequence>
<dbReference type="HAMAP" id="MF_00583_B">
    <property type="entry name" value="RibP_PPkinase_B"/>
    <property type="match status" value="1"/>
</dbReference>
<dbReference type="PANTHER" id="PTHR10210">
    <property type="entry name" value="RIBOSE-PHOSPHATE DIPHOSPHOKINASE FAMILY MEMBER"/>
    <property type="match status" value="1"/>
</dbReference>
<reference evidence="15" key="1">
    <citation type="submission" date="2020-07" db="EMBL/GenBank/DDBJ databases">
        <title>Complete genome sequencing of Clostridia bacterium strain 12CBH8.</title>
        <authorList>
            <person name="Sakamoto M."/>
            <person name="Murakami T."/>
            <person name="Mori H."/>
        </authorList>
    </citation>
    <scope>NUCLEOTIDE SEQUENCE [LARGE SCALE GENOMIC DNA]</scope>
    <source>
        <strain evidence="15">12CBH8</strain>
    </source>
</reference>
<comment type="pathway">
    <text evidence="1 12">Metabolic intermediate biosynthesis; 5-phospho-alpha-D-ribose 1-diphosphate biosynthesis; 5-phospho-alpha-D-ribose 1-diphosphate from D-ribose 5-phosphate (route I): step 1/1.</text>
</comment>
<dbReference type="InterPro" id="IPR037515">
    <property type="entry name" value="Rib-P_diPkinase_bac"/>
</dbReference>
<organism evidence="14 15">
    <name type="scientific">Solibaculum mannosilyticum</name>
    <dbReference type="NCBI Taxonomy" id="2780922"/>
    <lineage>
        <taxon>Bacteria</taxon>
        <taxon>Bacillati</taxon>
        <taxon>Bacillota</taxon>
        <taxon>Clostridia</taxon>
        <taxon>Eubacteriales</taxon>
        <taxon>Oscillospiraceae</taxon>
        <taxon>Solibaculum</taxon>
    </lineage>
</organism>
<comment type="cofactor">
    <cofactor evidence="12">
        <name>Mg(2+)</name>
        <dbReference type="ChEBI" id="CHEBI:18420"/>
    </cofactor>
    <text evidence="12">Binds 2 Mg(2+) ions per subunit.</text>
</comment>
<dbReference type="GO" id="GO:0005737">
    <property type="term" value="C:cytoplasm"/>
    <property type="evidence" value="ECO:0007669"/>
    <property type="project" value="UniProtKB-SubCell"/>
</dbReference>
<feature type="binding site" evidence="12">
    <location>
        <position position="134"/>
    </location>
    <ligand>
        <name>Mg(2+)</name>
        <dbReference type="ChEBI" id="CHEBI:18420"/>
    </ligand>
</feature>
<dbReference type="InterPro" id="IPR000842">
    <property type="entry name" value="PRib_PP_synth_CS"/>
</dbReference>
<evidence type="ECO:0000256" key="6">
    <source>
        <dbReference type="ARBA" id="ARBA00022777"/>
    </source>
</evidence>
<feature type="binding site" evidence="12">
    <location>
        <begin position="230"/>
        <end position="234"/>
    </location>
    <ligand>
        <name>D-ribose 5-phosphate</name>
        <dbReference type="ChEBI" id="CHEBI:78346"/>
    </ligand>
</feature>
<comment type="subcellular location">
    <subcellularLocation>
        <location evidence="12">Cytoplasm</location>
    </subcellularLocation>
</comment>
<evidence type="ECO:0000256" key="3">
    <source>
        <dbReference type="ARBA" id="ARBA00022723"/>
    </source>
</evidence>
<evidence type="ECO:0000256" key="7">
    <source>
        <dbReference type="ARBA" id="ARBA00022840"/>
    </source>
</evidence>
<evidence type="ECO:0000313" key="15">
    <source>
        <dbReference type="Proteomes" id="UP000593890"/>
    </source>
</evidence>
<feature type="active site" evidence="12">
    <location>
        <position position="200"/>
    </location>
</feature>
<keyword evidence="8 12" id="KW-0460">Magnesium</keyword>
<dbReference type="GO" id="GO:0000287">
    <property type="term" value="F:magnesium ion binding"/>
    <property type="evidence" value="ECO:0007669"/>
    <property type="project" value="UniProtKB-UniRule"/>
</dbReference>
<evidence type="ECO:0000256" key="9">
    <source>
        <dbReference type="ARBA" id="ARBA00049535"/>
    </source>
</evidence>
<protein>
    <recommendedName>
        <fullName evidence="12">Ribose-phosphate pyrophosphokinase</fullName>
        <shortName evidence="12">RPPK</shortName>
        <ecNumber evidence="12">2.7.6.1</ecNumber>
    </recommendedName>
    <alternativeName>
        <fullName evidence="12">5-phospho-D-ribosyl alpha-1-diphosphate synthase</fullName>
    </alternativeName>
    <alternativeName>
        <fullName evidence="12">Phosphoribosyl diphosphate synthase</fullName>
    </alternativeName>
    <alternativeName>
        <fullName evidence="12">Phosphoribosyl pyrophosphate synthase</fullName>
        <shortName evidence="12">P-Rib-PP synthase</shortName>
        <shortName evidence="12">PRPP synthase</shortName>
        <shortName evidence="12">PRPPase</shortName>
    </alternativeName>
</protein>
<feature type="binding site" evidence="12">
    <location>
        <begin position="100"/>
        <end position="101"/>
    </location>
    <ligand>
        <name>ATP</name>
        <dbReference type="ChEBI" id="CHEBI:30616"/>
    </ligand>
</feature>
<dbReference type="SMART" id="SM01400">
    <property type="entry name" value="Pribosyltran_N"/>
    <property type="match status" value="1"/>
</dbReference>
<comment type="function">
    <text evidence="10 12">Involved in the biosynthesis of the central metabolite phospho-alpha-D-ribosyl-1-pyrophosphate (PRPP) via the transfer of pyrophosphoryl group from ATP to 1-hydroxyl of ribose-5-phosphate (Rib-5-P).</text>
</comment>
<dbReference type="EC" id="2.7.6.1" evidence="12"/>
<dbReference type="UniPathway" id="UPA00087">
    <property type="reaction ID" value="UER00172"/>
</dbReference>
<keyword evidence="6 12" id="KW-0418">Kinase</keyword>
<dbReference type="AlphaFoldDB" id="A0A7I8CYD3"/>
<keyword evidence="15" id="KW-1185">Reference proteome</keyword>
<dbReference type="Pfam" id="PF14572">
    <property type="entry name" value="Pribosyl_synth"/>
    <property type="match status" value="1"/>
</dbReference>
<dbReference type="PROSITE" id="PS00114">
    <property type="entry name" value="PRPP_SYNTHASE"/>
    <property type="match status" value="1"/>
</dbReference>
<accession>A0A7I8CYD3</accession>
<dbReference type="GO" id="GO:0006015">
    <property type="term" value="P:5-phosphoribose 1-diphosphate biosynthetic process"/>
    <property type="evidence" value="ECO:0007669"/>
    <property type="project" value="UniProtKB-UniRule"/>
</dbReference>
<feature type="binding site" evidence="12">
    <location>
        <position position="176"/>
    </location>
    <ligand>
        <name>Mg(2+)</name>
        <dbReference type="ChEBI" id="CHEBI:18420"/>
    </ligand>
</feature>
<dbReference type="CDD" id="cd06223">
    <property type="entry name" value="PRTases_typeI"/>
    <property type="match status" value="1"/>
</dbReference>
<dbReference type="InterPro" id="IPR005946">
    <property type="entry name" value="Rib-P_diPkinase"/>
</dbReference>
<keyword evidence="12" id="KW-0963">Cytoplasm</keyword>
<dbReference type="GO" id="GO:0006164">
    <property type="term" value="P:purine nucleotide biosynthetic process"/>
    <property type="evidence" value="ECO:0007669"/>
    <property type="project" value="TreeGrafter"/>
</dbReference>
<dbReference type="PANTHER" id="PTHR10210:SF41">
    <property type="entry name" value="RIBOSE-PHOSPHATE PYROPHOSPHOKINASE 1, CHLOROPLASTIC"/>
    <property type="match status" value="1"/>
</dbReference>
<proteinExistence type="inferred from homology"/>
<dbReference type="Pfam" id="PF13793">
    <property type="entry name" value="Pribosyltran_N"/>
    <property type="match status" value="1"/>
</dbReference>
<dbReference type="FunFam" id="3.40.50.2020:FF:000001">
    <property type="entry name" value="Ribose-phosphate pyrophosphokinase"/>
    <property type="match status" value="1"/>
</dbReference>
<comment type="similarity">
    <text evidence="11 12">Belongs to the ribose-phosphate pyrophosphokinase family. Class I subfamily.</text>
</comment>
<dbReference type="InterPro" id="IPR029057">
    <property type="entry name" value="PRTase-like"/>
</dbReference>
<dbReference type="Gene3D" id="3.40.50.2020">
    <property type="match status" value="2"/>
</dbReference>
<name>A0A7I8CYD3_9FIRM</name>
<dbReference type="Proteomes" id="UP000593890">
    <property type="component" value="Chromosome"/>
</dbReference>
<dbReference type="RefSeq" id="WP_215533347.1">
    <property type="nucleotide sequence ID" value="NZ_AP023321.1"/>
</dbReference>
<evidence type="ECO:0000256" key="5">
    <source>
        <dbReference type="ARBA" id="ARBA00022741"/>
    </source>
</evidence>
<dbReference type="GO" id="GO:0009156">
    <property type="term" value="P:ribonucleoside monophosphate biosynthetic process"/>
    <property type="evidence" value="ECO:0007669"/>
    <property type="project" value="InterPro"/>
</dbReference>
<dbReference type="GO" id="GO:0005524">
    <property type="term" value="F:ATP binding"/>
    <property type="evidence" value="ECO:0007669"/>
    <property type="project" value="UniProtKB-KW"/>
</dbReference>
<dbReference type="SUPFAM" id="SSF53271">
    <property type="entry name" value="PRTase-like"/>
    <property type="match status" value="1"/>
</dbReference>
<evidence type="ECO:0000256" key="4">
    <source>
        <dbReference type="ARBA" id="ARBA00022727"/>
    </source>
</evidence>
<evidence type="ECO:0000256" key="11">
    <source>
        <dbReference type="ARBA" id="ARBA00061444"/>
    </source>
</evidence>
<feature type="binding site" evidence="12">
    <location>
        <position position="226"/>
    </location>
    <ligand>
        <name>D-ribose 5-phosphate</name>
        <dbReference type="ChEBI" id="CHEBI:78346"/>
    </ligand>
</feature>
<feature type="binding site" evidence="12">
    <location>
        <position position="202"/>
    </location>
    <ligand>
        <name>D-ribose 5-phosphate</name>
        <dbReference type="ChEBI" id="CHEBI:78346"/>
    </ligand>
</feature>
<dbReference type="GO" id="GO:0016301">
    <property type="term" value="F:kinase activity"/>
    <property type="evidence" value="ECO:0007669"/>
    <property type="project" value="UniProtKB-KW"/>
</dbReference>
<dbReference type="GO" id="GO:0004749">
    <property type="term" value="F:ribose phosphate diphosphokinase activity"/>
    <property type="evidence" value="ECO:0007669"/>
    <property type="project" value="UniProtKB-UniRule"/>
</dbReference>
<keyword evidence="5 12" id="KW-0547">Nucleotide-binding</keyword>
<keyword evidence="3 12" id="KW-0479">Metal-binding</keyword>
<evidence type="ECO:0000256" key="10">
    <source>
        <dbReference type="ARBA" id="ARBA00054914"/>
    </source>
</evidence>
<dbReference type="NCBIfam" id="NF002320">
    <property type="entry name" value="PRK01259.1"/>
    <property type="match status" value="1"/>
</dbReference>
<gene>
    <name evidence="14" type="primary">prsA</name>
    <name evidence="12" type="synonym">prs</name>
    <name evidence="14" type="ORF">C12CBH8_01170</name>
</gene>
<evidence type="ECO:0000313" key="14">
    <source>
        <dbReference type="EMBL" id="BCI59478.1"/>
    </source>
</evidence>
<feature type="domain" description="Ribose-phosphate pyrophosphokinase N-terminal" evidence="13">
    <location>
        <begin position="8"/>
        <end position="124"/>
    </location>
</feature>
<keyword evidence="2 12" id="KW-0808">Transferase</keyword>
<dbReference type="GO" id="GO:0002189">
    <property type="term" value="C:ribose phosphate diphosphokinase complex"/>
    <property type="evidence" value="ECO:0007669"/>
    <property type="project" value="TreeGrafter"/>
</dbReference>